<evidence type="ECO:0000313" key="2">
    <source>
        <dbReference type="EMBL" id="MXQ54924.1"/>
    </source>
</evidence>
<sequence>MNYFATVLPGLEDLFIQEIKHRCFETMITKANRGKVFFTSILDVEDLKRLANNLYYVITELEVGLHRQHLQQWCNQVFHINLKPFLRITYLPIGSSRRCNGRNKKTLPSQKNEYELSA</sequence>
<dbReference type="EMBL" id="WUUL01000010">
    <property type="protein sequence ID" value="MXQ54924.1"/>
    <property type="molecule type" value="Genomic_DNA"/>
</dbReference>
<evidence type="ECO:0000313" key="3">
    <source>
        <dbReference type="Proteomes" id="UP000430692"/>
    </source>
</evidence>
<proteinExistence type="predicted"/>
<protein>
    <submittedName>
        <fullName evidence="2">Uncharacterized protein</fullName>
    </submittedName>
</protein>
<organism evidence="2 3">
    <name type="scientific">Shimazuella alba</name>
    <dbReference type="NCBI Taxonomy" id="2690964"/>
    <lineage>
        <taxon>Bacteria</taxon>
        <taxon>Bacillati</taxon>
        <taxon>Bacillota</taxon>
        <taxon>Bacilli</taxon>
        <taxon>Bacillales</taxon>
        <taxon>Thermoactinomycetaceae</taxon>
        <taxon>Shimazuella</taxon>
    </lineage>
</organism>
<reference evidence="2 3" key="1">
    <citation type="submission" date="2019-12" db="EMBL/GenBank/DDBJ databases">
        <title>Whole-genome analyses of novel actinobacteria.</title>
        <authorList>
            <person name="Sahin N."/>
            <person name="Saygin H."/>
        </authorList>
    </citation>
    <scope>NUCLEOTIDE SEQUENCE [LARGE SCALE GENOMIC DNA]</scope>
    <source>
        <strain evidence="2 3">KC615</strain>
    </source>
</reference>
<evidence type="ECO:0000256" key="1">
    <source>
        <dbReference type="SAM" id="MobiDB-lite"/>
    </source>
</evidence>
<gene>
    <name evidence="2" type="ORF">GSM42_14595</name>
</gene>
<name>A0A6I4W2C3_9BACL</name>
<dbReference type="RefSeq" id="WP_160802277.1">
    <property type="nucleotide sequence ID" value="NZ_WUUL01000010.1"/>
</dbReference>
<comment type="caution">
    <text evidence="2">The sequence shown here is derived from an EMBL/GenBank/DDBJ whole genome shotgun (WGS) entry which is preliminary data.</text>
</comment>
<keyword evidence="3" id="KW-1185">Reference proteome</keyword>
<dbReference type="Proteomes" id="UP000430692">
    <property type="component" value="Unassembled WGS sequence"/>
</dbReference>
<feature type="region of interest" description="Disordered" evidence="1">
    <location>
        <begin position="97"/>
        <end position="118"/>
    </location>
</feature>
<dbReference type="AlphaFoldDB" id="A0A6I4W2C3"/>
<accession>A0A6I4W2C3</accession>